<accession>F7XCF3</accession>
<name>F7XCF3_SINMM</name>
<reference evidence="1 2" key="1">
    <citation type="journal article" date="2011" name="J. Biotechnol.">
        <title>The complete genome sequence of the dominant Sinorhizobium meliloti field isolate SM11 extends the S. meliloti pan-genome.</title>
        <authorList>
            <person name="Schneiker-Bekel S."/>
            <person name="Wibberg D."/>
            <person name="Bekel T."/>
            <person name="Blom J."/>
            <person name="Linke B."/>
            <person name="Neuweger H."/>
            <person name="Stiens M."/>
            <person name="Vorholter F.J."/>
            <person name="Weidner S."/>
            <person name="Goesmann A."/>
            <person name="Puhler A."/>
            <person name="Schluter A."/>
        </authorList>
    </citation>
    <scope>NUCLEOTIDE SEQUENCE [LARGE SCALE GENOMIC DNA]</scope>
    <source>
        <strain evidence="1 2">SM11</strain>
        <plasmid evidence="2">pSmeSM11c</plasmid>
    </source>
</reference>
<gene>
    <name evidence="1" type="ordered locus">SM11_pC1586</name>
</gene>
<dbReference type="AlphaFoldDB" id="F7XCF3"/>
<evidence type="ECO:0000313" key="2">
    <source>
        <dbReference type="Proteomes" id="UP000009045"/>
    </source>
</evidence>
<sequence>MAAASEIDRAATKKAGSGHLTGSTLKGSELLDTALICEFYIPTHRFSMEAHMLAVAEMQKASEAAVVSRVSLRDINRVIDEHMLSDAFVSLDNGRHALAGACSLIAFYFESARRLTSEERLFAIRTVQARLAKARTPLGGPVARGLDRASRVSDDRSYALYERCERTAGRPCRSARNRHITRRPWRDACHPRHPRSSL</sequence>
<dbReference type="Proteomes" id="UP000009045">
    <property type="component" value="Plasmid pSmeSM11c"/>
</dbReference>
<geneLocation type="plasmid" evidence="1 2">
    <name>pSmeSM11c</name>
</geneLocation>
<evidence type="ECO:0000313" key="1">
    <source>
        <dbReference type="EMBL" id="AEH82659.1"/>
    </source>
</evidence>
<protein>
    <submittedName>
        <fullName evidence="1">Uncharacterized protein</fullName>
    </submittedName>
</protein>
<proteinExistence type="predicted"/>
<organism evidence="1 2">
    <name type="scientific">Sinorhizobium meliloti (strain SM11)</name>
    <dbReference type="NCBI Taxonomy" id="707241"/>
    <lineage>
        <taxon>Bacteria</taxon>
        <taxon>Pseudomonadati</taxon>
        <taxon>Pseudomonadota</taxon>
        <taxon>Alphaproteobacteria</taxon>
        <taxon>Hyphomicrobiales</taxon>
        <taxon>Rhizobiaceae</taxon>
        <taxon>Sinorhizobium/Ensifer group</taxon>
        <taxon>Sinorhizobium</taxon>
    </lineage>
</organism>
<dbReference type="KEGG" id="smx:SM11_pC1586"/>
<dbReference type="EMBL" id="CP001831">
    <property type="protein sequence ID" value="AEH82659.1"/>
    <property type="molecule type" value="Genomic_DNA"/>
</dbReference>
<keyword evidence="1" id="KW-0614">Plasmid</keyword>
<dbReference type="HOGENOM" id="CLU_1377339_0_0_5"/>